<dbReference type="InterPro" id="IPR000157">
    <property type="entry name" value="TIR_dom"/>
</dbReference>
<dbReference type="Gene3D" id="3.40.50.300">
    <property type="entry name" value="P-loop containing nucleotide triphosphate hydrolases"/>
    <property type="match status" value="1"/>
</dbReference>
<accession>A0A8S9KYG1</accession>
<dbReference type="PANTHER" id="PTHR11017">
    <property type="entry name" value="LEUCINE-RICH REPEAT-CONTAINING PROTEIN"/>
    <property type="match status" value="1"/>
</dbReference>
<sequence length="361" mass="40333">MAFSSSSLSRSWLYHVFLSFRGLDVRKGFLSHVLKELKSRGIIPFIDDEIKRGESVGPVLVGAIRQSRVAIVFLSRNYASSSWCLDELVEIMKCREETGDFGKAFDETCVGKTEEVKQAWMTALKDVAGIAGYHSSNCDNEVEMISKVASDVTVELGFTPSKDFDDLVGIGARITEIKSKLILQSEQVKVIVLVGPPGISKTRTARVLYNQLSPGFPFSTFLEDIKGSYEKPCGNDYLLKLRLQKNLLSEILNQRDIERPSARSLRSDRSLVRARSIRSDRAPARARSLRSDRAPGRARSLRGDRALARARSPRSDRAPARARSLRSDRSEWTFGRYVATEPWLDLGCYVATERSTCSVVA</sequence>
<dbReference type="SMART" id="SM00255">
    <property type="entry name" value="TIR"/>
    <property type="match status" value="1"/>
</dbReference>
<dbReference type="Gene3D" id="3.40.50.10140">
    <property type="entry name" value="Toll/interleukin-1 receptor homology (TIR) domain"/>
    <property type="match status" value="2"/>
</dbReference>
<dbReference type="AlphaFoldDB" id="A0A8S9KYG1"/>
<name>A0A8S9KYG1_BRACR</name>
<proteinExistence type="predicted"/>
<evidence type="ECO:0000259" key="2">
    <source>
        <dbReference type="PROSITE" id="PS50104"/>
    </source>
</evidence>
<dbReference type="GO" id="GO:0006952">
    <property type="term" value="P:defense response"/>
    <property type="evidence" value="ECO:0007669"/>
    <property type="project" value="InterPro"/>
</dbReference>
<dbReference type="EMBL" id="QGKW02000717">
    <property type="protein sequence ID" value="KAF2599379.1"/>
    <property type="molecule type" value="Genomic_DNA"/>
</dbReference>
<dbReference type="SUPFAM" id="SSF52200">
    <property type="entry name" value="Toll/Interleukin receptor TIR domain"/>
    <property type="match status" value="1"/>
</dbReference>
<comment type="caution">
    <text evidence="3">The sequence shown here is derived from an EMBL/GenBank/DDBJ whole genome shotgun (WGS) entry which is preliminary data.</text>
</comment>
<dbReference type="Pfam" id="PF01582">
    <property type="entry name" value="TIR"/>
    <property type="match status" value="1"/>
</dbReference>
<dbReference type="Proteomes" id="UP000712281">
    <property type="component" value="Unassembled WGS sequence"/>
</dbReference>
<evidence type="ECO:0000313" key="3">
    <source>
        <dbReference type="EMBL" id="KAF2599379.1"/>
    </source>
</evidence>
<feature type="domain" description="TIR" evidence="2">
    <location>
        <begin position="12"/>
        <end position="156"/>
    </location>
</feature>
<dbReference type="InterPro" id="IPR044974">
    <property type="entry name" value="Disease_R_plants"/>
</dbReference>
<dbReference type="GO" id="GO:0007165">
    <property type="term" value="P:signal transduction"/>
    <property type="evidence" value="ECO:0007669"/>
    <property type="project" value="InterPro"/>
</dbReference>
<organism evidence="3 4">
    <name type="scientific">Brassica cretica</name>
    <name type="common">Mustard</name>
    <dbReference type="NCBI Taxonomy" id="69181"/>
    <lineage>
        <taxon>Eukaryota</taxon>
        <taxon>Viridiplantae</taxon>
        <taxon>Streptophyta</taxon>
        <taxon>Embryophyta</taxon>
        <taxon>Tracheophyta</taxon>
        <taxon>Spermatophyta</taxon>
        <taxon>Magnoliopsida</taxon>
        <taxon>eudicotyledons</taxon>
        <taxon>Gunneridae</taxon>
        <taxon>Pentapetalae</taxon>
        <taxon>rosids</taxon>
        <taxon>malvids</taxon>
        <taxon>Brassicales</taxon>
        <taxon>Brassicaceae</taxon>
        <taxon>Brassiceae</taxon>
        <taxon>Brassica</taxon>
    </lineage>
</organism>
<dbReference type="PROSITE" id="PS50104">
    <property type="entry name" value="TIR"/>
    <property type="match status" value="1"/>
</dbReference>
<protein>
    <recommendedName>
        <fullName evidence="2">TIR domain-containing protein</fullName>
    </recommendedName>
</protein>
<gene>
    <name evidence="3" type="ORF">F2Q68_00010684</name>
</gene>
<dbReference type="PANTHER" id="PTHR11017:SF230">
    <property type="entry name" value="ADP-RIBOSYL CYCLASE_CYCLIC ADP-RIBOSE HYDROLASE"/>
    <property type="match status" value="1"/>
</dbReference>
<dbReference type="InterPro" id="IPR035897">
    <property type="entry name" value="Toll_tir_struct_dom_sf"/>
</dbReference>
<feature type="region of interest" description="Disordered" evidence="1">
    <location>
        <begin position="276"/>
        <end position="322"/>
    </location>
</feature>
<evidence type="ECO:0000256" key="1">
    <source>
        <dbReference type="SAM" id="MobiDB-lite"/>
    </source>
</evidence>
<dbReference type="InterPro" id="IPR027417">
    <property type="entry name" value="P-loop_NTPase"/>
</dbReference>
<reference evidence="3" key="1">
    <citation type="submission" date="2019-12" db="EMBL/GenBank/DDBJ databases">
        <title>Genome sequencing and annotation of Brassica cretica.</title>
        <authorList>
            <person name="Studholme D.J."/>
            <person name="Sarris P.F."/>
        </authorList>
    </citation>
    <scope>NUCLEOTIDE SEQUENCE</scope>
    <source>
        <strain evidence="3">PFS-001/15</strain>
        <tissue evidence="3">Leaf</tissue>
    </source>
</reference>
<dbReference type="SUPFAM" id="SSF52540">
    <property type="entry name" value="P-loop containing nucleoside triphosphate hydrolases"/>
    <property type="match status" value="1"/>
</dbReference>
<evidence type="ECO:0000313" key="4">
    <source>
        <dbReference type="Proteomes" id="UP000712281"/>
    </source>
</evidence>